<reference evidence="1" key="1">
    <citation type="submission" date="2021-03" db="EMBL/GenBank/DDBJ databases">
        <title>Draft genome sequence of rust myrtle Austropuccinia psidii MF-1, a brazilian biotype.</title>
        <authorList>
            <person name="Quecine M.C."/>
            <person name="Pachon D.M.R."/>
            <person name="Bonatelli M.L."/>
            <person name="Correr F.H."/>
            <person name="Franceschini L.M."/>
            <person name="Leite T.F."/>
            <person name="Margarido G.R.A."/>
            <person name="Almeida C.A."/>
            <person name="Ferrarezi J.A."/>
            <person name="Labate C.A."/>
        </authorList>
    </citation>
    <scope>NUCLEOTIDE SEQUENCE</scope>
    <source>
        <strain evidence="1">MF-1</strain>
    </source>
</reference>
<accession>A0A9Q3E6K4</accession>
<name>A0A9Q3E6K4_9BASI</name>
<dbReference type="AlphaFoldDB" id="A0A9Q3E6K4"/>
<comment type="caution">
    <text evidence="1">The sequence shown here is derived from an EMBL/GenBank/DDBJ whole genome shotgun (WGS) entry which is preliminary data.</text>
</comment>
<dbReference type="Proteomes" id="UP000765509">
    <property type="component" value="Unassembled WGS sequence"/>
</dbReference>
<organism evidence="1 2">
    <name type="scientific">Austropuccinia psidii MF-1</name>
    <dbReference type="NCBI Taxonomy" id="1389203"/>
    <lineage>
        <taxon>Eukaryota</taxon>
        <taxon>Fungi</taxon>
        <taxon>Dikarya</taxon>
        <taxon>Basidiomycota</taxon>
        <taxon>Pucciniomycotina</taxon>
        <taxon>Pucciniomycetes</taxon>
        <taxon>Pucciniales</taxon>
        <taxon>Sphaerophragmiaceae</taxon>
        <taxon>Austropuccinia</taxon>
    </lineage>
</organism>
<dbReference type="EMBL" id="AVOT02024083">
    <property type="protein sequence ID" value="MBW0514552.1"/>
    <property type="molecule type" value="Genomic_DNA"/>
</dbReference>
<protein>
    <submittedName>
        <fullName evidence="1">Uncharacterized protein</fullName>
    </submittedName>
</protein>
<evidence type="ECO:0000313" key="2">
    <source>
        <dbReference type="Proteomes" id="UP000765509"/>
    </source>
</evidence>
<sequence>MGHISIIYSPQGEDLILGYDFLYYFNTIVDWKNGFITYDSIHRDSSGIISSTSNSFAPDVNRVSLVGEFKTPSLPSSVHITSIMPSQSFLLSRDEISKEIKYVGEDVSISSLHLFQEDMELPSLSFHASLDKQ</sequence>
<evidence type="ECO:0000313" key="1">
    <source>
        <dbReference type="EMBL" id="MBW0514552.1"/>
    </source>
</evidence>
<proteinExistence type="predicted"/>
<gene>
    <name evidence="1" type="ORF">O181_054267</name>
</gene>
<keyword evidence="2" id="KW-1185">Reference proteome</keyword>